<keyword evidence="3" id="KW-1185">Reference proteome</keyword>
<evidence type="ECO:0000313" key="3">
    <source>
        <dbReference type="Proteomes" id="UP001341281"/>
    </source>
</evidence>
<evidence type="ECO:0000313" key="2">
    <source>
        <dbReference type="EMBL" id="WVZ54372.1"/>
    </source>
</evidence>
<proteinExistence type="predicted"/>
<evidence type="ECO:0000256" key="1">
    <source>
        <dbReference type="SAM" id="MobiDB-lite"/>
    </source>
</evidence>
<dbReference type="EMBL" id="CP144745">
    <property type="protein sequence ID" value="WVZ54372.1"/>
    <property type="molecule type" value="Genomic_DNA"/>
</dbReference>
<sequence>MAQRPARPWQERAGGHGADIGAAEQGRSGGHSAEAGASEQAHVGVEDAGMGYRRGSTRVWRSSAAVAGNLATWHVHALVDDQRPALPPVRCPSLHPTPRHRPRGAPPRPTPSVTHAPVLPGRRHAPRALLLRQRLRGSPPWPAPGACAPPLPGLCPCRRLASPPEPACHPSLAGARALPWPTPRSSEEAAASWIRRGRSLPARSEEVMGGRAGSPLRRPIFAFGTLLRDDLYNNGNRKDSLTGHTYLTSSVEDDLRKESLVNNSSTVPMVGTIPIGGTRYRKSR</sequence>
<accession>A0AAQ3PLS2</accession>
<feature type="region of interest" description="Disordered" evidence="1">
    <location>
        <begin position="1"/>
        <end position="48"/>
    </location>
</feature>
<feature type="region of interest" description="Disordered" evidence="1">
    <location>
        <begin position="84"/>
        <end position="123"/>
    </location>
</feature>
<gene>
    <name evidence="2" type="ORF">U9M48_005180</name>
</gene>
<organism evidence="2 3">
    <name type="scientific">Paspalum notatum var. saurae</name>
    <dbReference type="NCBI Taxonomy" id="547442"/>
    <lineage>
        <taxon>Eukaryota</taxon>
        <taxon>Viridiplantae</taxon>
        <taxon>Streptophyta</taxon>
        <taxon>Embryophyta</taxon>
        <taxon>Tracheophyta</taxon>
        <taxon>Spermatophyta</taxon>
        <taxon>Magnoliopsida</taxon>
        <taxon>Liliopsida</taxon>
        <taxon>Poales</taxon>
        <taxon>Poaceae</taxon>
        <taxon>PACMAD clade</taxon>
        <taxon>Panicoideae</taxon>
        <taxon>Andropogonodae</taxon>
        <taxon>Paspaleae</taxon>
        <taxon>Paspalinae</taxon>
        <taxon>Paspalum</taxon>
    </lineage>
</organism>
<reference evidence="2 3" key="1">
    <citation type="submission" date="2024-02" db="EMBL/GenBank/DDBJ databases">
        <title>High-quality chromosome-scale genome assembly of Pensacola bahiagrass (Paspalum notatum Flugge var. saurae).</title>
        <authorList>
            <person name="Vega J.M."/>
            <person name="Podio M."/>
            <person name="Orjuela J."/>
            <person name="Siena L.A."/>
            <person name="Pessino S.C."/>
            <person name="Combes M.C."/>
            <person name="Mariac C."/>
            <person name="Albertini E."/>
            <person name="Pupilli F."/>
            <person name="Ortiz J.P.A."/>
            <person name="Leblanc O."/>
        </authorList>
    </citation>
    <scope>NUCLEOTIDE SEQUENCE [LARGE SCALE GENOMIC DNA]</scope>
    <source>
        <strain evidence="2">R1</strain>
        <tissue evidence="2">Leaf</tissue>
    </source>
</reference>
<dbReference type="Proteomes" id="UP001341281">
    <property type="component" value="Chromosome 01"/>
</dbReference>
<protein>
    <submittedName>
        <fullName evidence="2">Uncharacterized protein</fullName>
    </submittedName>
</protein>
<name>A0AAQ3PLS2_PASNO</name>
<dbReference type="AlphaFoldDB" id="A0AAQ3PLS2"/>